<dbReference type="Proteomes" id="UP000295157">
    <property type="component" value="Unassembled WGS sequence"/>
</dbReference>
<keyword evidence="5" id="KW-0503">Monooxygenase</keyword>
<protein>
    <submittedName>
        <fullName evidence="5">Pentachlorophenol monooxygenase</fullName>
    </submittedName>
</protein>
<keyword evidence="5" id="KW-0560">Oxidoreductase</keyword>
<organism evidence="5 6">
    <name type="scientific">Nonomuraea longispora</name>
    <dbReference type="NCBI Taxonomy" id="1848320"/>
    <lineage>
        <taxon>Bacteria</taxon>
        <taxon>Bacillati</taxon>
        <taxon>Actinomycetota</taxon>
        <taxon>Actinomycetes</taxon>
        <taxon>Streptosporangiales</taxon>
        <taxon>Streptosporangiaceae</taxon>
        <taxon>Nonomuraea</taxon>
    </lineage>
</organism>
<dbReference type="Gene3D" id="3.30.70.2450">
    <property type="match status" value="1"/>
</dbReference>
<keyword evidence="3" id="KW-0274">FAD</keyword>
<comment type="cofactor">
    <cofactor evidence="1">
        <name>FAD</name>
        <dbReference type="ChEBI" id="CHEBI:57692"/>
    </cofactor>
</comment>
<dbReference type="SUPFAM" id="SSF51905">
    <property type="entry name" value="FAD/NAD(P)-binding domain"/>
    <property type="match status" value="1"/>
</dbReference>
<sequence length="486" mass="53397">MSGDGPGPEVFQQRILPSAGALVVAKKSPDVVSAVHPGGTRYRTEVGDQVTHVLIVGGGPTGLTLAVELARRNVDFRLVERSPQPAAGVRAKVLQPRTLEIFDDLGIIDEILATGGEYPPMRAYQADRVVWEGRMDRVRQATPDMPYPNTIVQPQWRTESILRARLAELGHHVEFGAELTDFVQDTSHVTATLSTGETLECAYLVGADGGRSFVRKRLGIGFAGHTNTHEHILLADVKTRDLDREHYHMWAREDQDKHLSLCPLPHTDIFQAIIAYEDSESLAAVMAAYAPHIRVGEILWWSEYRVNVRLADRFRVGRVFLAGDAAHVHSPAGAQGLNTGVQDAYNLGWKLTVGTPALLDTYEIERRPVAADILELSSRLHRDKNAVLGAATDQLRLAYPDSPLSVGERGGQRLGRHFAEQRGTGFLLLGDTDRDYGMRVIPPLPDEHGVTLVRPDGYVAYHGEETELATFLARFGLATPASDRSG</sequence>
<comment type="caution">
    <text evidence="5">The sequence shown here is derived from an EMBL/GenBank/DDBJ whole genome shotgun (WGS) entry which is preliminary data.</text>
</comment>
<feature type="domain" description="FAD-binding" evidence="4">
    <location>
        <begin position="51"/>
        <end position="375"/>
    </location>
</feature>
<evidence type="ECO:0000256" key="1">
    <source>
        <dbReference type="ARBA" id="ARBA00001974"/>
    </source>
</evidence>
<dbReference type="GO" id="GO:0071949">
    <property type="term" value="F:FAD binding"/>
    <property type="evidence" value="ECO:0007669"/>
    <property type="project" value="InterPro"/>
</dbReference>
<dbReference type="OrthoDB" id="8670884at2"/>
<name>A0A4R4NCK2_9ACTN</name>
<keyword evidence="6" id="KW-1185">Reference proteome</keyword>
<dbReference type="PANTHER" id="PTHR43004:SF19">
    <property type="entry name" value="BINDING MONOOXYGENASE, PUTATIVE (JCVI)-RELATED"/>
    <property type="match status" value="1"/>
</dbReference>
<dbReference type="PANTHER" id="PTHR43004">
    <property type="entry name" value="TRK SYSTEM POTASSIUM UPTAKE PROTEIN"/>
    <property type="match status" value="1"/>
</dbReference>
<keyword evidence="2" id="KW-0285">Flavoprotein</keyword>
<dbReference type="NCBIfam" id="NF004832">
    <property type="entry name" value="PRK06184.1"/>
    <property type="match status" value="1"/>
</dbReference>
<evidence type="ECO:0000313" key="5">
    <source>
        <dbReference type="EMBL" id="TDC04827.1"/>
    </source>
</evidence>
<dbReference type="InterPro" id="IPR002938">
    <property type="entry name" value="FAD-bd"/>
</dbReference>
<evidence type="ECO:0000256" key="2">
    <source>
        <dbReference type="ARBA" id="ARBA00022630"/>
    </source>
</evidence>
<gene>
    <name evidence="5" type="ORF">E1267_21590</name>
</gene>
<dbReference type="EMBL" id="SMJZ01000081">
    <property type="protein sequence ID" value="TDC04827.1"/>
    <property type="molecule type" value="Genomic_DNA"/>
</dbReference>
<evidence type="ECO:0000313" key="6">
    <source>
        <dbReference type="Proteomes" id="UP000295157"/>
    </source>
</evidence>
<proteinExistence type="predicted"/>
<evidence type="ECO:0000256" key="3">
    <source>
        <dbReference type="ARBA" id="ARBA00022827"/>
    </source>
</evidence>
<reference evidence="5 6" key="1">
    <citation type="submission" date="2019-02" db="EMBL/GenBank/DDBJ databases">
        <title>Draft genome sequences of novel Actinobacteria.</title>
        <authorList>
            <person name="Sahin N."/>
            <person name="Ay H."/>
            <person name="Saygin H."/>
        </authorList>
    </citation>
    <scope>NUCLEOTIDE SEQUENCE [LARGE SCALE GENOMIC DNA]</scope>
    <source>
        <strain evidence="5 6">KC201</strain>
    </source>
</reference>
<dbReference type="GO" id="GO:0016709">
    <property type="term" value="F:oxidoreductase activity, acting on paired donors, with incorporation or reduction of molecular oxygen, NAD(P)H as one donor, and incorporation of one atom of oxygen"/>
    <property type="evidence" value="ECO:0007669"/>
    <property type="project" value="UniProtKB-ARBA"/>
</dbReference>
<accession>A0A4R4NCK2</accession>
<dbReference type="InterPro" id="IPR036188">
    <property type="entry name" value="FAD/NAD-bd_sf"/>
</dbReference>
<evidence type="ECO:0000259" key="4">
    <source>
        <dbReference type="Pfam" id="PF01494"/>
    </source>
</evidence>
<dbReference type="Gene3D" id="3.50.50.60">
    <property type="entry name" value="FAD/NAD(P)-binding domain"/>
    <property type="match status" value="1"/>
</dbReference>
<dbReference type="InterPro" id="IPR050641">
    <property type="entry name" value="RIFMO-like"/>
</dbReference>
<dbReference type="Pfam" id="PF01494">
    <property type="entry name" value="FAD_binding_3"/>
    <property type="match status" value="1"/>
</dbReference>
<dbReference type="AlphaFoldDB" id="A0A4R4NCK2"/>
<dbReference type="PRINTS" id="PR00420">
    <property type="entry name" value="RNGMNOXGNASE"/>
</dbReference>